<dbReference type="InterPro" id="IPR001791">
    <property type="entry name" value="Laminin_G"/>
</dbReference>
<evidence type="ECO:0008006" key="12">
    <source>
        <dbReference type="Google" id="ProtNLM"/>
    </source>
</evidence>
<keyword evidence="4" id="KW-1133">Transmembrane helix</keyword>
<keyword evidence="2 7" id="KW-0245">EGF-like domain</keyword>
<dbReference type="PROSITE" id="PS50025">
    <property type="entry name" value="LAM_G_DOMAIN"/>
    <property type="match status" value="2"/>
</dbReference>
<feature type="domain" description="Laminin G" evidence="9">
    <location>
        <begin position="1"/>
        <end position="171"/>
    </location>
</feature>
<accession>A0A1S0TW25</accession>
<dbReference type="Gene3D" id="2.60.120.200">
    <property type="match status" value="2"/>
</dbReference>
<comment type="caution">
    <text evidence="7">Lacks conserved residue(s) required for the propagation of feature annotation.</text>
</comment>
<evidence type="ECO:0000259" key="9">
    <source>
        <dbReference type="PROSITE" id="PS50025"/>
    </source>
</evidence>
<dbReference type="CDD" id="cd00110">
    <property type="entry name" value="LamG"/>
    <property type="match status" value="2"/>
</dbReference>
<dbReference type="SUPFAM" id="SSF49899">
    <property type="entry name" value="Concanavalin A-like lectins/glucanases"/>
    <property type="match status" value="2"/>
</dbReference>
<evidence type="ECO:0000256" key="7">
    <source>
        <dbReference type="PROSITE-ProRule" id="PRU00076"/>
    </source>
</evidence>
<dbReference type="RefSeq" id="XP_020302274.1">
    <property type="nucleotide sequence ID" value="XM_020447503.1"/>
</dbReference>
<dbReference type="GO" id="GO:0016020">
    <property type="term" value="C:membrane"/>
    <property type="evidence" value="ECO:0007669"/>
    <property type="project" value="UniProtKB-SubCell"/>
</dbReference>
<keyword evidence="3" id="KW-0812">Transmembrane</keyword>
<protein>
    <recommendedName>
        <fullName evidence="12">Laminin G domain-containing protein</fullName>
    </recommendedName>
</protein>
<dbReference type="PROSITE" id="PS50026">
    <property type="entry name" value="EGF_3"/>
    <property type="match status" value="1"/>
</dbReference>
<proteinExistence type="predicted"/>
<comment type="subcellular location">
    <subcellularLocation>
        <location evidence="1">Membrane</location>
    </subcellularLocation>
</comment>
<evidence type="ECO:0000256" key="6">
    <source>
        <dbReference type="ARBA" id="ARBA00023157"/>
    </source>
</evidence>
<evidence type="ECO:0000256" key="3">
    <source>
        <dbReference type="ARBA" id="ARBA00022692"/>
    </source>
</evidence>
<reference evidence="11" key="1">
    <citation type="submission" date="2012-04" db="EMBL/GenBank/DDBJ databases">
        <title>The Genome Sequence of Loa loa.</title>
        <authorList>
            <consortium name="The Broad Institute Genome Sequencing Platform"/>
            <consortium name="Broad Institute Genome Sequencing Center for Infectious Disease"/>
            <person name="Nutman T.B."/>
            <person name="Fink D.L."/>
            <person name="Russ C."/>
            <person name="Young S."/>
            <person name="Zeng Q."/>
            <person name="Gargeya S."/>
            <person name="Alvarado L."/>
            <person name="Berlin A."/>
            <person name="Chapman S.B."/>
            <person name="Chen Z."/>
            <person name="Freedman E."/>
            <person name="Gellesch M."/>
            <person name="Goldberg J."/>
            <person name="Griggs A."/>
            <person name="Gujja S."/>
            <person name="Heilman E.R."/>
            <person name="Heiman D."/>
            <person name="Howarth C."/>
            <person name="Mehta T."/>
            <person name="Neiman D."/>
            <person name="Pearson M."/>
            <person name="Roberts A."/>
            <person name="Saif S."/>
            <person name="Shea T."/>
            <person name="Shenoy N."/>
            <person name="Sisk P."/>
            <person name="Stolte C."/>
            <person name="Sykes S."/>
            <person name="White J."/>
            <person name="Yandava C."/>
            <person name="Haas B."/>
            <person name="Henn M.R."/>
            <person name="Nusbaum C."/>
            <person name="Birren B."/>
        </authorList>
    </citation>
    <scope>NUCLEOTIDE SEQUENCE [LARGE SCALE GENOMIC DNA]</scope>
</reference>
<feature type="domain" description="EGF-like" evidence="10">
    <location>
        <begin position="184"/>
        <end position="221"/>
    </location>
</feature>
<evidence type="ECO:0000259" key="10">
    <source>
        <dbReference type="PROSITE" id="PS50026"/>
    </source>
</evidence>
<evidence type="ECO:0000256" key="1">
    <source>
        <dbReference type="ARBA" id="ARBA00004370"/>
    </source>
</evidence>
<gene>
    <name evidence="11" type="ORF">LOAG_07676</name>
</gene>
<dbReference type="Pfam" id="PF02210">
    <property type="entry name" value="Laminin_G_2"/>
    <property type="match status" value="2"/>
</dbReference>
<keyword evidence="6 8" id="KW-1015">Disulfide bond</keyword>
<dbReference type="SMART" id="SM00282">
    <property type="entry name" value="LamG"/>
    <property type="match status" value="2"/>
</dbReference>
<feature type="domain" description="Laminin G" evidence="9">
    <location>
        <begin position="225"/>
        <end position="411"/>
    </location>
</feature>
<dbReference type="KEGG" id="loa:LOAG_07676"/>
<evidence type="ECO:0000256" key="2">
    <source>
        <dbReference type="ARBA" id="ARBA00022536"/>
    </source>
</evidence>
<organism evidence="11">
    <name type="scientific">Loa loa</name>
    <name type="common">Eye worm</name>
    <name type="synonym">Filaria loa</name>
    <dbReference type="NCBI Taxonomy" id="7209"/>
    <lineage>
        <taxon>Eukaryota</taxon>
        <taxon>Metazoa</taxon>
        <taxon>Ecdysozoa</taxon>
        <taxon>Nematoda</taxon>
        <taxon>Chromadorea</taxon>
        <taxon>Rhabditida</taxon>
        <taxon>Spirurina</taxon>
        <taxon>Spiruromorpha</taxon>
        <taxon>Filarioidea</taxon>
        <taxon>Onchocercidae</taxon>
        <taxon>Loa</taxon>
    </lineage>
</organism>
<dbReference type="OrthoDB" id="6275838at2759"/>
<dbReference type="FunFam" id="2.10.25.10:FF:000015">
    <property type="entry name" value="neurexin-1 isoform X1"/>
    <property type="match status" value="1"/>
</dbReference>
<dbReference type="AlphaFoldDB" id="A0A1S0TW25"/>
<dbReference type="PANTHER" id="PTHR15036:SF89">
    <property type="entry name" value="NEUREXIN 1, ISOFORM F"/>
    <property type="match status" value="1"/>
</dbReference>
<dbReference type="GeneID" id="9945099"/>
<dbReference type="InterPro" id="IPR000742">
    <property type="entry name" value="EGF"/>
</dbReference>
<evidence type="ECO:0000256" key="4">
    <source>
        <dbReference type="ARBA" id="ARBA00022989"/>
    </source>
</evidence>
<dbReference type="InterPro" id="IPR050372">
    <property type="entry name" value="Neurexin-related_CASP"/>
</dbReference>
<dbReference type="CTD" id="9945099"/>
<feature type="disulfide bond" evidence="8">
    <location>
        <begin position="144"/>
        <end position="171"/>
    </location>
</feature>
<dbReference type="InParanoid" id="A0A1S0TW25"/>
<evidence type="ECO:0000256" key="5">
    <source>
        <dbReference type="ARBA" id="ARBA00023136"/>
    </source>
</evidence>
<dbReference type="EMBL" id="JH712143">
    <property type="protein sequence ID" value="EFO20813.2"/>
    <property type="molecule type" value="Genomic_DNA"/>
</dbReference>
<evidence type="ECO:0000256" key="8">
    <source>
        <dbReference type="PROSITE-ProRule" id="PRU00122"/>
    </source>
</evidence>
<evidence type="ECO:0000313" key="11">
    <source>
        <dbReference type="EMBL" id="EFO20813.2"/>
    </source>
</evidence>
<dbReference type="PANTHER" id="PTHR15036">
    <property type="entry name" value="PIKACHURIN-LIKE PROTEIN"/>
    <property type="match status" value="1"/>
</dbReference>
<name>A0A1S0TW25_LOALO</name>
<dbReference type="OMA" id="HWESIRC"/>
<keyword evidence="5" id="KW-0472">Membrane</keyword>
<sequence>MISDERLANIRNNYRISFKFRTISSSSVLFAFIANSTYGYDSASLELYHGRIRYSYSFNSQIETILSPTLPDGQVLNDFKWHTVLIHQKSLGGVHYIMIDNRSTIMDSVQGHVVNLDTQFYIGNIPSDISGSLRLKNVPSFRGCISSFRIGNEYLDILKDAIENSGIVKGCHDQIFLSKIMAGPHTRCSPKTCSNRGKCIQKWNSIKCDCSMTTYGGEKCDSLGTTYVFDSLLSAIYYEYPQSMRPSTNRDQVAIGFRTRQANAVLLSIHCDVDGDFFTVFLKDAYLHVRYNLGSRDHDVGFRGALLNDDKHHAVIIYRQEANLTLYIDNREPIYYSPLGGDTELVTLNMQSRVTIGGSFNLLHRTKRRKREQLYDSYKGFISGVNFNGLMILDMLAQESIDEKLNPILEF</sequence>
<dbReference type="Gene3D" id="2.10.25.10">
    <property type="entry name" value="Laminin"/>
    <property type="match status" value="1"/>
</dbReference>
<dbReference type="InterPro" id="IPR013320">
    <property type="entry name" value="ConA-like_dom_sf"/>
</dbReference>